<proteinExistence type="predicted"/>
<feature type="chain" id="PRO_5045155783" evidence="3">
    <location>
        <begin position="21"/>
        <end position="408"/>
    </location>
</feature>
<accession>A0ABP1PND5</accession>
<name>A0ABP1PND5_9HEXA</name>
<sequence>MGGSTIWLIISLCFLNSCSSLDPGNVEDPVVRLVLQSTSPSIEQSSEATNMTTLPLIEKTKQTPIEKSTMQTNNLTGVNINNPEDISQPNSTSELDLLIPGIGLDNSDKKKLAKRSLNDGLPKGGVDLQFARVREYYIHHDKKYLEELPNPPHSHTWGGHNWHGRADTITELGKMGHRPTKLPFYVKDVSYKYNESEITTVIISDYFADSSVKSKIEDYDDARSENGTEYEDYPVSQNNSKETEEMEVEENVETENNHSSLLFPDMDLGVKISLPALNLLLNDSEIVRVKEKKGEGDNDDEDKEGNVLEMGLRREQPAQIIEWKFVLFEVEQEILENVPDLPRMIKCDECEEKSCLVEYSVGGIALMFVIMLFAVPSIAREVRSRRKGNMRWKSKSEFKRMLSLERKA</sequence>
<dbReference type="Proteomes" id="UP001642540">
    <property type="component" value="Unassembled WGS sequence"/>
</dbReference>
<keyword evidence="2" id="KW-1133">Transmembrane helix</keyword>
<feature type="region of interest" description="Disordered" evidence="1">
    <location>
        <begin position="219"/>
        <end position="249"/>
    </location>
</feature>
<feature type="signal peptide" evidence="3">
    <location>
        <begin position="1"/>
        <end position="20"/>
    </location>
</feature>
<reference evidence="4 5" key="1">
    <citation type="submission" date="2024-08" db="EMBL/GenBank/DDBJ databases">
        <authorList>
            <person name="Cucini C."/>
            <person name="Frati F."/>
        </authorList>
    </citation>
    <scope>NUCLEOTIDE SEQUENCE [LARGE SCALE GENOMIC DNA]</scope>
</reference>
<protein>
    <submittedName>
        <fullName evidence="4">Uncharacterized protein</fullName>
    </submittedName>
</protein>
<evidence type="ECO:0000256" key="2">
    <source>
        <dbReference type="SAM" id="Phobius"/>
    </source>
</evidence>
<organism evidence="4 5">
    <name type="scientific">Orchesella dallaii</name>
    <dbReference type="NCBI Taxonomy" id="48710"/>
    <lineage>
        <taxon>Eukaryota</taxon>
        <taxon>Metazoa</taxon>
        <taxon>Ecdysozoa</taxon>
        <taxon>Arthropoda</taxon>
        <taxon>Hexapoda</taxon>
        <taxon>Collembola</taxon>
        <taxon>Entomobryomorpha</taxon>
        <taxon>Entomobryoidea</taxon>
        <taxon>Orchesellidae</taxon>
        <taxon>Orchesellinae</taxon>
        <taxon>Orchesella</taxon>
    </lineage>
</organism>
<evidence type="ECO:0000313" key="4">
    <source>
        <dbReference type="EMBL" id="CAL8071665.1"/>
    </source>
</evidence>
<evidence type="ECO:0000256" key="1">
    <source>
        <dbReference type="SAM" id="MobiDB-lite"/>
    </source>
</evidence>
<evidence type="ECO:0000256" key="3">
    <source>
        <dbReference type="SAM" id="SignalP"/>
    </source>
</evidence>
<keyword evidence="3" id="KW-0732">Signal</keyword>
<evidence type="ECO:0000313" key="5">
    <source>
        <dbReference type="Proteomes" id="UP001642540"/>
    </source>
</evidence>
<keyword evidence="2" id="KW-0472">Membrane</keyword>
<dbReference type="EMBL" id="CAXLJM020000006">
    <property type="protein sequence ID" value="CAL8071665.1"/>
    <property type="molecule type" value="Genomic_DNA"/>
</dbReference>
<gene>
    <name evidence="4" type="ORF">ODALV1_LOCUS1826</name>
</gene>
<feature type="transmembrane region" description="Helical" evidence="2">
    <location>
        <begin position="359"/>
        <end position="379"/>
    </location>
</feature>
<keyword evidence="2" id="KW-0812">Transmembrane</keyword>
<comment type="caution">
    <text evidence="4">The sequence shown here is derived from an EMBL/GenBank/DDBJ whole genome shotgun (WGS) entry which is preliminary data.</text>
</comment>
<keyword evidence="5" id="KW-1185">Reference proteome</keyword>